<comment type="caution">
    <text evidence="5">The sequence shown here is derived from an EMBL/GenBank/DDBJ whole genome shotgun (WGS) entry which is preliminary data.</text>
</comment>
<reference evidence="6" key="1">
    <citation type="submission" date="2016-01" db="EMBL/GenBank/DDBJ databases">
        <authorList>
            <person name="Mitreva M."/>
            <person name="Pepin K.H."/>
            <person name="Mihindukulasuriya K.A."/>
            <person name="Fulton R."/>
            <person name="Fronick C."/>
            <person name="O'Laughlin M."/>
            <person name="Miner T."/>
            <person name="Herter B."/>
            <person name="Rosa B.A."/>
            <person name="Cordes M."/>
            <person name="Tomlinson C."/>
            <person name="Wollam A."/>
            <person name="Palsikar V.B."/>
            <person name="Mardis E.R."/>
            <person name="Wilson R.K."/>
        </authorList>
    </citation>
    <scope>NUCLEOTIDE SEQUENCE [LARGE SCALE GENOMIC DNA]</scope>
    <source>
        <strain evidence="6">MJR7716</strain>
    </source>
</reference>
<sequence>MQAEAGFFSTFENLIDVGLNEWRHCSKPRQEFLDYRLFNIKTMKIILAIDSFKGCLTSQAAEAAAERGVREQYPSAEILKVPVTDGGDGMLNVFCELFECDKFVVDSHDALMRPIRATFAVRKDGVCILETAVSCGINLLKADELNPLRGTTYGVGELMIAAIKHGCRDFIIGLGGSATSDCGLGMLRAFKDEYGEEWYNHPQLKSLRIRLASDVDNPLYGPKGAALIFGSQKGATESDIVFLDRRAMTFATMSAKKMGKDCSGMKGAGAAGGLGYAFMEFFDTEKESGADLLLREAHFSDLIAGADLIITGEGSADKQTLMGKIPQKVLQLAQSFKVPVHLIAGRVLNEVELVGAGFTSVSSINTADMPKEKALRPDIATENIRNTVSRIVKNIYK</sequence>
<evidence type="ECO:0000313" key="6">
    <source>
        <dbReference type="Proteomes" id="UP000070533"/>
    </source>
</evidence>
<name>A0A133QAN7_9BACT</name>
<dbReference type="EMBL" id="LRQG01000086">
    <property type="protein sequence ID" value="KXA39915.1"/>
    <property type="molecule type" value="Genomic_DNA"/>
</dbReference>
<proteinExistence type="inferred from homology"/>
<keyword evidence="2 4" id="KW-0808">Transferase</keyword>
<gene>
    <name evidence="5" type="ORF">HMPREF3226_01127</name>
</gene>
<accession>A0A133QAN7</accession>
<protein>
    <submittedName>
        <fullName evidence="5">Glycerate kinase</fullName>
    </submittedName>
</protein>
<dbReference type="GO" id="GO:0008887">
    <property type="term" value="F:glycerate kinase activity"/>
    <property type="evidence" value="ECO:0007669"/>
    <property type="project" value="UniProtKB-UniRule"/>
</dbReference>
<keyword evidence="3 4" id="KW-0418">Kinase</keyword>
<dbReference type="NCBIfam" id="TIGR00045">
    <property type="entry name" value="glycerate kinase"/>
    <property type="match status" value="1"/>
</dbReference>
<evidence type="ECO:0000256" key="3">
    <source>
        <dbReference type="ARBA" id="ARBA00022777"/>
    </source>
</evidence>
<evidence type="ECO:0000256" key="4">
    <source>
        <dbReference type="PIRNR" id="PIRNR006078"/>
    </source>
</evidence>
<dbReference type="InterPro" id="IPR018197">
    <property type="entry name" value="Glycerate_kinase_RE-like"/>
</dbReference>
<dbReference type="PANTHER" id="PTHR21599">
    <property type="entry name" value="GLYCERATE KINASE"/>
    <property type="match status" value="1"/>
</dbReference>
<dbReference type="PANTHER" id="PTHR21599:SF0">
    <property type="entry name" value="GLYCERATE KINASE"/>
    <property type="match status" value="1"/>
</dbReference>
<dbReference type="Pfam" id="PF02595">
    <property type="entry name" value="Gly_kinase"/>
    <property type="match status" value="2"/>
</dbReference>
<dbReference type="Gene3D" id="3.40.50.10350">
    <property type="entry name" value="Glycerate kinase, domain 1"/>
    <property type="match status" value="2"/>
</dbReference>
<evidence type="ECO:0000256" key="1">
    <source>
        <dbReference type="ARBA" id="ARBA00006284"/>
    </source>
</evidence>
<dbReference type="PIRSF" id="PIRSF006078">
    <property type="entry name" value="GlxK"/>
    <property type="match status" value="1"/>
</dbReference>
<dbReference type="GO" id="GO:0031388">
    <property type="term" value="P:organic acid phosphorylation"/>
    <property type="evidence" value="ECO:0007669"/>
    <property type="project" value="UniProtKB-UniRule"/>
</dbReference>
<dbReference type="Proteomes" id="UP000070533">
    <property type="component" value="Unassembled WGS sequence"/>
</dbReference>
<keyword evidence="6" id="KW-1185">Reference proteome</keyword>
<dbReference type="InterPro" id="IPR018193">
    <property type="entry name" value="Glyc_kinase_flavodox-like_fold"/>
</dbReference>
<dbReference type="PATRIC" id="fig|28128.5.peg.1144"/>
<dbReference type="Gene3D" id="3.90.1510.10">
    <property type="entry name" value="Glycerate kinase, domain 2"/>
    <property type="match status" value="2"/>
</dbReference>
<comment type="similarity">
    <text evidence="1 4">Belongs to the glycerate kinase type-1 family.</text>
</comment>
<evidence type="ECO:0000256" key="2">
    <source>
        <dbReference type="ARBA" id="ARBA00022679"/>
    </source>
</evidence>
<organism evidence="5 6">
    <name type="scientific">Prevotella corporis</name>
    <dbReference type="NCBI Taxonomy" id="28128"/>
    <lineage>
        <taxon>Bacteria</taxon>
        <taxon>Pseudomonadati</taxon>
        <taxon>Bacteroidota</taxon>
        <taxon>Bacteroidia</taxon>
        <taxon>Bacteroidales</taxon>
        <taxon>Prevotellaceae</taxon>
        <taxon>Prevotella</taxon>
    </lineage>
</organism>
<dbReference type="InterPro" id="IPR036129">
    <property type="entry name" value="Glycerate_kinase_sf"/>
</dbReference>
<dbReference type="SUPFAM" id="SSF110738">
    <property type="entry name" value="Glycerate kinase I"/>
    <property type="match status" value="1"/>
</dbReference>
<dbReference type="InterPro" id="IPR004381">
    <property type="entry name" value="Glycerate_kinase"/>
</dbReference>
<dbReference type="eggNOG" id="COG1929">
    <property type="taxonomic scope" value="Bacteria"/>
</dbReference>
<evidence type="ECO:0000313" key="5">
    <source>
        <dbReference type="EMBL" id="KXA39915.1"/>
    </source>
</evidence>
<dbReference type="STRING" id="28128.HMPREF3226_01127"/>
<dbReference type="AlphaFoldDB" id="A0A133QAN7"/>